<proteinExistence type="predicted"/>
<evidence type="ECO:0000313" key="3">
    <source>
        <dbReference type="Proteomes" id="UP000007394"/>
    </source>
</evidence>
<organism evidence="2 3">
    <name type="scientific">Ignavibacterium album (strain DSM 19864 / JCM 16511 / NBRC 101810 / Mat9-16)</name>
    <dbReference type="NCBI Taxonomy" id="945713"/>
    <lineage>
        <taxon>Bacteria</taxon>
        <taxon>Pseudomonadati</taxon>
        <taxon>Ignavibacteriota</taxon>
        <taxon>Ignavibacteria</taxon>
        <taxon>Ignavibacteriales</taxon>
        <taxon>Ignavibacteriaceae</taxon>
        <taxon>Ignavibacterium</taxon>
    </lineage>
</organism>
<dbReference type="STRING" id="945713.IALB_2313"/>
<dbReference type="NCBIfam" id="TIGR04183">
    <property type="entry name" value="Por_Secre_tail"/>
    <property type="match status" value="1"/>
</dbReference>
<dbReference type="eggNOG" id="COG4447">
    <property type="taxonomic scope" value="Bacteria"/>
</dbReference>
<keyword evidence="3" id="KW-1185">Reference proteome</keyword>
<accession>I0AM09</accession>
<dbReference type="RefSeq" id="WP_014561165.1">
    <property type="nucleotide sequence ID" value="NC_017464.1"/>
</dbReference>
<sequence length="630" mass="67661">MKNLFLFIVVVLLVLFTGFIKPQEVYTINSLADDQYSYAYDNPNTPQDESRDGICRDALGRCTLRAAMEEAHNRNTSAKFNFSISGTIDLIDAITLEDFCEIDGANQIELSGMTAIVAQNNTKIRGLRISTIYGVELGGENNIVGDFPYYNEFVNCFIGLAVGGDNNKIFNNYFGITQDGTLMPNQYGILVTGSNNEIGKADMANGNLICGNAVVGVEIGTGNNNKVQHNLIGTTFDGRTDVGNGQGIVIAGSDNNLIGGDNWDDGNVISGNTVYGIIISGAPPESYSANNIIKNNIIGLNPDKTAAVPNGRGITITNGTMSAEIVDNIISGNTNEGINIFGYDDETYTNGHIIHGNSIGTDGAQGSFPNQGDGILIAGNVGIVKIGQDENGNYTGNTIVGNGSAGVDIVPLQGYSPERITVRHNILNSNTLTNLFVDTSANNRIREPFNLSFNSGVITGKHALPNAIIDIYSANKFELPASAYFRIGTTNTDGNGNFSYSTNLNLDAIAVTATDFWGNTSNFARLNIVTDVENEKQIPTEFSLAQNYPNPFNPSTKIRFIIPNVGSELAQTVLKVYDILGNEVATLVNEEKPAGVYEVELDASQLSSGIYFYKLQASSFTETKKMTVLK</sequence>
<dbReference type="AlphaFoldDB" id="I0AM09"/>
<dbReference type="InterPro" id="IPR026444">
    <property type="entry name" value="Secre_tail"/>
</dbReference>
<feature type="domain" description="Secretion system C-terminal sorting" evidence="1">
    <location>
        <begin position="548"/>
        <end position="628"/>
    </location>
</feature>
<dbReference type="InterPro" id="IPR012334">
    <property type="entry name" value="Pectin_lyas_fold"/>
</dbReference>
<dbReference type="InterPro" id="IPR011050">
    <property type="entry name" value="Pectin_lyase_fold/virulence"/>
</dbReference>
<dbReference type="InterPro" id="IPR006626">
    <property type="entry name" value="PbH1"/>
</dbReference>
<protein>
    <recommendedName>
        <fullName evidence="1">Secretion system C-terminal sorting domain-containing protein</fullName>
    </recommendedName>
</protein>
<dbReference type="Gene3D" id="2.60.40.4070">
    <property type="match status" value="1"/>
</dbReference>
<evidence type="ECO:0000313" key="2">
    <source>
        <dbReference type="EMBL" id="AFH50016.1"/>
    </source>
</evidence>
<dbReference type="SUPFAM" id="SSF51126">
    <property type="entry name" value="Pectin lyase-like"/>
    <property type="match status" value="1"/>
</dbReference>
<name>I0AM09_IGNAJ</name>
<evidence type="ECO:0000259" key="1">
    <source>
        <dbReference type="Pfam" id="PF18962"/>
    </source>
</evidence>
<dbReference type="Pfam" id="PF18962">
    <property type="entry name" value="Por_Secre_tail"/>
    <property type="match status" value="1"/>
</dbReference>
<dbReference type="HOGENOM" id="CLU_433994_0_0_10"/>
<dbReference type="eggNOG" id="COG3420">
    <property type="taxonomic scope" value="Bacteria"/>
</dbReference>
<dbReference type="KEGG" id="ial:IALB_2313"/>
<dbReference type="Proteomes" id="UP000007394">
    <property type="component" value="Chromosome"/>
</dbReference>
<dbReference type="EMBL" id="CP003418">
    <property type="protein sequence ID" value="AFH50016.1"/>
    <property type="molecule type" value="Genomic_DNA"/>
</dbReference>
<gene>
    <name evidence="2" type="ordered locus">IALB_2313</name>
</gene>
<dbReference type="Gene3D" id="2.160.20.10">
    <property type="entry name" value="Single-stranded right-handed beta-helix, Pectin lyase-like"/>
    <property type="match status" value="1"/>
</dbReference>
<dbReference type="SMART" id="SM00710">
    <property type="entry name" value="PbH1"/>
    <property type="match status" value="7"/>
</dbReference>
<reference evidence="2 3" key="1">
    <citation type="journal article" date="2012" name="Front. Microbiol.">
        <title>Complete genome of Ignavibacterium album, a metabolically versatile, flagellated, facultative anaerobe from the phylum Chlorobi.</title>
        <authorList>
            <person name="Liu Z."/>
            <person name="Frigaard N.-U."/>
            <person name="Vogl K."/>
            <person name="Iino T."/>
            <person name="Ohkuma M."/>
            <person name="Overmann J."/>
            <person name="Bryant D.A."/>
        </authorList>
    </citation>
    <scope>NUCLEOTIDE SEQUENCE [LARGE SCALE GENOMIC DNA]</scope>
    <source>
        <strain evidence="3">DSM 19864 / JCM 16511 / NBRC 101810 / Mat9-16</strain>
    </source>
</reference>